<dbReference type="InterPro" id="IPR005861">
    <property type="entry name" value="HisP_aminotrans"/>
</dbReference>
<dbReference type="GO" id="GO:0030170">
    <property type="term" value="F:pyridoxal phosphate binding"/>
    <property type="evidence" value="ECO:0007669"/>
    <property type="project" value="InterPro"/>
</dbReference>
<name>A0A7M2WV77_9BACT</name>
<evidence type="ECO:0000259" key="13">
    <source>
        <dbReference type="Pfam" id="PF00155"/>
    </source>
</evidence>
<evidence type="ECO:0000313" key="15">
    <source>
        <dbReference type="Proteomes" id="UP000593765"/>
    </source>
</evidence>
<keyword evidence="5 11" id="KW-0032">Aminotransferase</keyword>
<comment type="pathway">
    <text evidence="2 11">Amino-acid biosynthesis; L-histidine biosynthesis; L-histidine from 5-phospho-alpha-D-ribose 1-diphosphate: step 7/9.</text>
</comment>
<evidence type="ECO:0000256" key="11">
    <source>
        <dbReference type="HAMAP-Rule" id="MF_01023"/>
    </source>
</evidence>
<dbReference type="EMBL" id="CP063458">
    <property type="protein sequence ID" value="QOV89289.1"/>
    <property type="molecule type" value="Genomic_DNA"/>
</dbReference>
<dbReference type="InterPro" id="IPR015422">
    <property type="entry name" value="PyrdxlP-dep_Trfase_small"/>
</dbReference>
<dbReference type="SUPFAM" id="SSF53383">
    <property type="entry name" value="PLP-dependent transferases"/>
    <property type="match status" value="1"/>
</dbReference>
<sequence>MAPQFVRANVRDMAGYTPGEQPGPGERVVKLNTNENPFPPSPKVMRAIREIDEESLRRYPSPDAADFRHAAAKLLGLSPDMILAGNGSDDLLTIATRTFIPPGGTLAYPDPTYSLYSVLANLEEAKVATVPWGPDYALPIEALLATKANAIYLANPNAPTGTFVSPMKVSELATVFPGLVLVDEAYADFADDNCIGLVKKHRNVIVTRTMSKGYSLAGMRFGYAIAQPDVIAEMMKVKDSYNCDAISIVAATAAIEDQEYYRQKWEYVRRERQKMSSELTQLGWDVLDSHGNFILARVPSGKGKETYLGLKKAGILVRFFDKPGLNDKIRITIGTAQQNNALIAGVKDLAADGEKPDKVEKAEKPEKPERAEKPEKPEPVVAK</sequence>
<dbReference type="Proteomes" id="UP000593765">
    <property type="component" value="Chromosome"/>
</dbReference>
<keyword evidence="15" id="KW-1185">Reference proteome</keyword>
<dbReference type="UniPathway" id="UPA00031">
    <property type="reaction ID" value="UER00012"/>
</dbReference>
<evidence type="ECO:0000256" key="4">
    <source>
        <dbReference type="ARBA" id="ARBA00011738"/>
    </source>
</evidence>
<evidence type="ECO:0000256" key="7">
    <source>
        <dbReference type="ARBA" id="ARBA00022679"/>
    </source>
</evidence>
<dbReference type="PANTHER" id="PTHR42885:SF2">
    <property type="entry name" value="HISTIDINOL-PHOSPHATE AMINOTRANSFERASE"/>
    <property type="match status" value="1"/>
</dbReference>
<dbReference type="KEGG" id="hbs:IPV69_24285"/>
<dbReference type="Pfam" id="PF00155">
    <property type="entry name" value="Aminotran_1_2"/>
    <property type="match status" value="1"/>
</dbReference>
<comment type="cofactor">
    <cofactor evidence="1 11">
        <name>pyridoxal 5'-phosphate</name>
        <dbReference type="ChEBI" id="CHEBI:597326"/>
    </cofactor>
</comment>
<evidence type="ECO:0000256" key="1">
    <source>
        <dbReference type="ARBA" id="ARBA00001933"/>
    </source>
</evidence>
<reference evidence="14 15" key="1">
    <citation type="submission" date="2020-10" db="EMBL/GenBank/DDBJ databases">
        <title>Wide distribution of Phycisphaera-like planctomycetes from WD2101 soil group in peatlands and genome analysis of the first cultivated representative.</title>
        <authorList>
            <person name="Dedysh S.N."/>
            <person name="Beletsky A.V."/>
            <person name="Ivanova A."/>
            <person name="Kulichevskaya I.S."/>
            <person name="Suzina N.E."/>
            <person name="Philippov D.A."/>
            <person name="Rakitin A.L."/>
            <person name="Mardanov A.V."/>
            <person name="Ravin N.V."/>
        </authorList>
    </citation>
    <scope>NUCLEOTIDE SEQUENCE [LARGE SCALE GENOMIC DNA]</scope>
    <source>
        <strain evidence="14 15">M1803</strain>
    </source>
</reference>
<evidence type="ECO:0000256" key="2">
    <source>
        <dbReference type="ARBA" id="ARBA00005011"/>
    </source>
</evidence>
<gene>
    <name evidence="11 14" type="primary">hisC</name>
    <name evidence="14" type="ORF">IPV69_24285</name>
</gene>
<dbReference type="EC" id="2.6.1.9" evidence="11"/>
<evidence type="ECO:0000256" key="8">
    <source>
        <dbReference type="ARBA" id="ARBA00022898"/>
    </source>
</evidence>
<evidence type="ECO:0000256" key="10">
    <source>
        <dbReference type="ARBA" id="ARBA00047481"/>
    </source>
</evidence>
<dbReference type="AlphaFoldDB" id="A0A7M2WV77"/>
<accession>A0A7M2WV77</accession>
<keyword evidence="8 11" id="KW-0663">Pyridoxal phosphate</keyword>
<dbReference type="InterPro" id="IPR015424">
    <property type="entry name" value="PyrdxlP-dep_Trfase"/>
</dbReference>
<comment type="subunit">
    <text evidence="4 11">Homodimer.</text>
</comment>
<dbReference type="Gene3D" id="3.90.1150.10">
    <property type="entry name" value="Aspartate Aminotransferase, domain 1"/>
    <property type="match status" value="1"/>
</dbReference>
<evidence type="ECO:0000256" key="12">
    <source>
        <dbReference type="SAM" id="MobiDB-lite"/>
    </source>
</evidence>
<comment type="similarity">
    <text evidence="3 11">Belongs to the class-II pyridoxal-phosphate-dependent aminotransferase family. Histidinol-phosphate aminotransferase subfamily.</text>
</comment>
<dbReference type="GO" id="GO:0000105">
    <property type="term" value="P:L-histidine biosynthetic process"/>
    <property type="evidence" value="ECO:0007669"/>
    <property type="project" value="UniProtKB-UniRule"/>
</dbReference>
<dbReference type="Gene3D" id="3.40.640.10">
    <property type="entry name" value="Type I PLP-dependent aspartate aminotransferase-like (Major domain)"/>
    <property type="match status" value="1"/>
</dbReference>
<dbReference type="CDD" id="cd00609">
    <property type="entry name" value="AAT_like"/>
    <property type="match status" value="1"/>
</dbReference>
<dbReference type="InterPro" id="IPR001917">
    <property type="entry name" value="Aminotrans_II_pyridoxalP_BS"/>
</dbReference>
<keyword evidence="6 11" id="KW-0028">Amino-acid biosynthesis</keyword>
<evidence type="ECO:0000256" key="9">
    <source>
        <dbReference type="ARBA" id="ARBA00023102"/>
    </source>
</evidence>
<feature type="region of interest" description="Disordered" evidence="12">
    <location>
        <begin position="353"/>
        <end position="383"/>
    </location>
</feature>
<dbReference type="InterPro" id="IPR015421">
    <property type="entry name" value="PyrdxlP-dep_Trfase_major"/>
</dbReference>
<feature type="domain" description="Aminotransferase class I/classII large" evidence="13">
    <location>
        <begin position="27"/>
        <end position="343"/>
    </location>
</feature>
<dbReference type="GO" id="GO:0004400">
    <property type="term" value="F:histidinol-phosphate transaminase activity"/>
    <property type="evidence" value="ECO:0007669"/>
    <property type="project" value="UniProtKB-UniRule"/>
</dbReference>
<feature type="modified residue" description="N6-(pyridoxal phosphate)lysine" evidence="11">
    <location>
        <position position="212"/>
    </location>
</feature>
<protein>
    <recommendedName>
        <fullName evidence="11">Histidinol-phosphate aminotransferase</fullName>
        <ecNumber evidence="11">2.6.1.9</ecNumber>
    </recommendedName>
    <alternativeName>
        <fullName evidence="11">Imidazole acetol-phosphate transaminase</fullName>
    </alternativeName>
</protein>
<evidence type="ECO:0000256" key="6">
    <source>
        <dbReference type="ARBA" id="ARBA00022605"/>
    </source>
</evidence>
<dbReference type="RefSeq" id="WP_206292319.1">
    <property type="nucleotide sequence ID" value="NZ_CP063458.1"/>
</dbReference>
<evidence type="ECO:0000256" key="3">
    <source>
        <dbReference type="ARBA" id="ARBA00007970"/>
    </source>
</evidence>
<dbReference type="PANTHER" id="PTHR42885">
    <property type="entry name" value="HISTIDINOL-PHOSPHATE AMINOTRANSFERASE-RELATED"/>
    <property type="match status" value="1"/>
</dbReference>
<evidence type="ECO:0000313" key="14">
    <source>
        <dbReference type="EMBL" id="QOV89289.1"/>
    </source>
</evidence>
<evidence type="ECO:0000256" key="5">
    <source>
        <dbReference type="ARBA" id="ARBA00022576"/>
    </source>
</evidence>
<dbReference type="PROSITE" id="PS00599">
    <property type="entry name" value="AA_TRANSFER_CLASS_2"/>
    <property type="match status" value="1"/>
</dbReference>
<comment type="catalytic activity">
    <reaction evidence="10 11">
        <text>L-histidinol phosphate + 2-oxoglutarate = 3-(imidazol-4-yl)-2-oxopropyl phosphate + L-glutamate</text>
        <dbReference type="Rhea" id="RHEA:23744"/>
        <dbReference type="ChEBI" id="CHEBI:16810"/>
        <dbReference type="ChEBI" id="CHEBI:29985"/>
        <dbReference type="ChEBI" id="CHEBI:57766"/>
        <dbReference type="ChEBI" id="CHEBI:57980"/>
        <dbReference type="EC" id="2.6.1.9"/>
    </reaction>
</comment>
<dbReference type="HAMAP" id="MF_01023">
    <property type="entry name" value="HisC_aminotrans_2"/>
    <property type="match status" value="1"/>
</dbReference>
<dbReference type="NCBIfam" id="TIGR01141">
    <property type="entry name" value="hisC"/>
    <property type="match status" value="1"/>
</dbReference>
<dbReference type="InterPro" id="IPR004839">
    <property type="entry name" value="Aminotransferase_I/II_large"/>
</dbReference>
<organism evidence="14 15">
    <name type="scientific">Humisphaera borealis</name>
    <dbReference type="NCBI Taxonomy" id="2807512"/>
    <lineage>
        <taxon>Bacteria</taxon>
        <taxon>Pseudomonadati</taxon>
        <taxon>Planctomycetota</taxon>
        <taxon>Phycisphaerae</taxon>
        <taxon>Tepidisphaerales</taxon>
        <taxon>Tepidisphaeraceae</taxon>
        <taxon>Humisphaera</taxon>
    </lineage>
</organism>
<keyword evidence="7 11" id="KW-0808">Transferase</keyword>
<proteinExistence type="inferred from homology"/>
<keyword evidence="9 11" id="KW-0368">Histidine biosynthesis</keyword>